<sequence length="77" mass="8198">MGGLPTVLGSLSAVSRWPSLVIYGAWMAVEGAVGLGMASRGAILVLHTLWFNHSSWIRMKEIVAPLLLLKSLALGPQ</sequence>
<accession>A0A426XMP9</accession>
<evidence type="ECO:0000313" key="2">
    <source>
        <dbReference type="Proteomes" id="UP000287651"/>
    </source>
</evidence>
<protein>
    <submittedName>
        <fullName evidence="1">Uncharacterized protein</fullName>
    </submittedName>
</protein>
<reference evidence="1 2" key="1">
    <citation type="journal article" date="2014" name="Agronomy (Basel)">
        <title>A Draft Genome Sequence for Ensete ventricosum, the Drought-Tolerant Tree Against Hunger.</title>
        <authorList>
            <person name="Harrison J."/>
            <person name="Moore K.A."/>
            <person name="Paszkiewicz K."/>
            <person name="Jones T."/>
            <person name="Grant M."/>
            <person name="Ambacheew D."/>
            <person name="Muzemil S."/>
            <person name="Studholme D.J."/>
        </authorList>
    </citation>
    <scope>NUCLEOTIDE SEQUENCE [LARGE SCALE GENOMIC DNA]</scope>
</reference>
<dbReference type="Proteomes" id="UP000287651">
    <property type="component" value="Unassembled WGS sequence"/>
</dbReference>
<gene>
    <name evidence="1" type="ORF">B296_00026106</name>
</gene>
<name>A0A426XMP9_ENSVE</name>
<organism evidence="1 2">
    <name type="scientific">Ensete ventricosum</name>
    <name type="common">Abyssinian banana</name>
    <name type="synonym">Musa ensete</name>
    <dbReference type="NCBI Taxonomy" id="4639"/>
    <lineage>
        <taxon>Eukaryota</taxon>
        <taxon>Viridiplantae</taxon>
        <taxon>Streptophyta</taxon>
        <taxon>Embryophyta</taxon>
        <taxon>Tracheophyta</taxon>
        <taxon>Spermatophyta</taxon>
        <taxon>Magnoliopsida</taxon>
        <taxon>Liliopsida</taxon>
        <taxon>Zingiberales</taxon>
        <taxon>Musaceae</taxon>
        <taxon>Ensete</taxon>
    </lineage>
</organism>
<dbReference type="EMBL" id="AMZH03019136">
    <property type="protein sequence ID" value="RRT40756.1"/>
    <property type="molecule type" value="Genomic_DNA"/>
</dbReference>
<comment type="caution">
    <text evidence="1">The sequence shown here is derived from an EMBL/GenBank/DDBJ whole genome shotgun (WGS) entry which is preliminary data.</text>
</comment>
<dbReference type="AlphaFoldDB" id="A0A426XMP9"/>
<evidence type="ECO:0000313" key="1">
    <source>
        <dbReference type="EMBL" id="RRT40756.1"/>
    </source>
</evidence>
<proteinExistence type="predicted"/>